<comment type="caution">
    <text evidence="13">The sequence shown here is derived from an EMBL/GenBank/DDBJ whole genome shotgun (WGS) entry which is preliminary data.</text>
</comment>
<keyword evidence="10" id="KW-1133">Transmembrane helix</keyword>
<dbReference type="STRING" id="80878.RP29_10165"/>
<accession>A0A0D7K9I8</accession>
<keyword evidence="5" id="KW-0597">Phosphoprotein</keyword>
<feature type="transmembrane region" description="Helical" evidence="10">
    <location>
        <begin position="21"/>
        <end position="42"/>
    </location>
</feature>
<name>A0A0D7K9I8_9BURK</name>
<evidence type="ECO:0000256" key="1">
    <source>
        <dbReference type="ARBA" id="ARBA00000085"/>
    </source>
</evidence>
<dbReference type="CDD" id="cd00075">
    <property type="entry name" value="HATPase"/>
    <property type="match status" value="1"/>
</dbReference>
<dbReference type="Gene3D" id="6.10.340.10">
    <property type="match status" value="1"/>
</dbReference>
<evidence type="ECO:0000313" key="14">
    <source>
        <dbReference type="Proteomes" id="UP000032566"/>
    </source>
</evidence>
<feature type="domain" description="Histidine kinase" evidence="11">
    <location>
        <begin position="266"/>
        <end position="482"/>
    </location>
</feature>
<keyword evidence="9" id="KW-0067">ATP-binding</keyword>
<feature type="domain" description="HAMP" evidence="12">
    <location>
        <begin position="206"/>
        <end position="258"/>
    </location>
</feature>
<keyword evidence="8 13" id="KW-0418">Kinase</keyword>
<dbReference type="InterPro" id="IPR004358">
    <property type="entry name" value="Sig_transdc_His_kin-like_C"/>
</dbReference>
<evidence type="ECO:0000256" key="6">
    <source>
        <dbReference type="ARBA" id="ARBA00022679"/>
    </source>
</evidence>
<dbReference type="InterPro" id="IPR003661">
    <property type="entry name" value="HisK_dim/P_dom"/>
</dbReference>
<dbReference type="InterPro" id="IPR036097">
    <property type="entry name" value="HisK_dim/P_sf"/>
</dbReference>
<dbReference type="Proteomes" id="UP000032566">
    <property type="component" value="Unassembled WGS sequence"/>
</dbReference>
<comment type="catalytic activity">
    <reaction evidence="1">
        <text>ATP + protein L-histidine = ADP + protein N-phospho-L-histidine.</text>
        <dbReference type="EC" id="2.7.13.3"/>
    </reaction>
</comment>
<dbReference type="Pfam" id="PF00512">
    <property type="entry name" value="HisKA"/>
    <property type="match status" value="1"/>
</dbReference>
<dbReference type="SMART" id="SM00388">
    <property type="entry name" value="HisKA"/>
    <property type="match status" value="1"/>
</dbReference>
<dbReference type="CDD" id="cd00082">
    <property type="entry name" value="HisKA"/>
    <property type="match status" value="1"/>
</dbReference>
<dbReference type="Gene3D" id="1.10.287.130">
    <property type="match status" value="1"/>
</dbReference>
<keyword evidence="14" id="KW-1185">Reference proteome</keyword>
<evidence type="ECO:0000256" key="8">
    <source>
        <dbReference type="ARBA" id="ARBA00022777"/>
    </source>
</evidence>
<dbReference type="PATRIC" id="fig|80878.5.peg.1686"/>
<gene>
    <name evidence="13" type="ORF">RP29_10165</name>
</gene>
<proteinExistence type="predicted"/>
<feature type="transmembrane region" description="Helical" evidence="10">
    <location>
        <begin position="190"/>
        <end position="209"/>
    </location>
</feature>
<dbReference type="AlphaFoldDB" id="A0A0D7K9I8"/>
<evidence type="ECO:0000256" key="9">
    <source>
        <dbReference type="ARBA" id="ARBA00022840"/>
    </source>
</evidence>
<dbReference type="EC" id="2.7.13.3" evidence="3"/>
<keyword evidence="7" id="KW-0547">Nucleotide-binding</keyword>
<dbReference type="GO" id="GO:0005886">
    <property type="term" value="C:plasma membrane"/>
    <property type="evidence" value="ECO:0007669"/>
    <property type="project" value="UniProtKB-SubCell"/>
</dbReference>
<sequence length="482" mass="52921">MAQEATSPAKARHYGPSFQQLLLLAFLLIAGLLGTSALRTLFTLEALMTESQASAAQAAALNVAAQTLNQRGQALERAARQSLVLGDAQLRQSFDDMAADARRLVQQLEDAGLPPEQARQWRSHMDTVHELLRAPPGLSLEHERSVADEFVALDNLHAAISQAVQELNARKSSELDAMVQASREAVTHQLLGAIVLALVLALSLGVWLARPFKRLERAIRRLGENQLERPVAITGPADVRRVGQQLEWLRLRLLELDADKARFLRHVSHELKTPLAALREGVALLQDGVTGELTEGQKEVAQILHQNTLVLQSEIEALLRFNAAAFEARQLQRRETELIGLLEDLVESQRLQWQARQLRVEVSGERTTLQLDPEKIASAVGNLLSNAIRFSPEQGTVRLAVSRAPGAVLIDVSDQGPGVAPADKAHVFEPFFRGERQPENAVRGTGIGLSIVQEYIHAHGGRVHLLGEAPHSFFRIELPDAS</sequence>
<dbReference type="SUPFAM" id="SSF47384">
    <property type="entry name" value="Homodimeric domain of signal transducing histidine kinase"/>
    <property type="match status" value="1"/>
</dbReference>
<reference evidence="13 14" key="1">
    <citation type="submission" date="2014-12" db="EMBL/GenBank/DDBJ databases">
        <title>Isolation of bacteria from lake water.</title>
        <authorList>
            <person name="Sheng K.-Y."/>
            <person name="Chin P.-S."/>
            <person name="Chan K.-G."/>
            <person name="Tan G.S."/>
        </authorList>
    </citation>
    <scope>NUCLEOTIDE SEQUENCE [LARGE SCALE GENOMIC DNA]</scope>
    <source>
        <strain evidence="13 14">KY4</strain>
    </source>
</reference>
<dbReference type="PROSITE" id="PS50885">
    <property type="entry name" value="HAMP"/>
    <property type="match status" value="1"/>
</dbReference>
<evidence type="ECO:0000256" key="10">
    <source>
        <dbReference type="SAM" id="Phobius"/>
    </source>
</evidence>
<comment type="subcellular location">
    <subcellularLocation>
        <location evidence="2">Cell membrane</location>
        <topology evidence="2">Multi-pass membrane protein</topology>
    </subcellularLocation>
</comment>
<dbReference type="PANTHER" id="PTHR44936">
    <property type="entry name" value="SENSOR PROTEIN CREC"/>
    <property type="match status" value="1"/>
</dbReference>
<protein>
    <recommendedName>
        <fullName evidence="3">histidine kinase</fullName>
        <ecNumber evidence="3">2.7.13.3</ecNumber>
    </recommendedName>
</protein>
<dbReference type="EMBL" id="JXYQ01000030">
    <property type="protein sequence ID" value="KJA10632.1"/>
    <property type="molecule type" value="Genomic_DNA"/>
</dbReference>
<dbReference type="GO" id="GO:0000155">
    <property type="term" value="F:phosphorelay sensor kinase activity"/>
    <property type="evidence" value="ECO:0007669"/>
    <property type="project" value="InterPro"/>
</dbReference>
<dbReference type="InterPro" id="IPR036890">
    <property type="entry name" value="HATPase_C_sf"/>
</dbReference>
<dbReference type="PRINTS" id="PR00344">
    <property type="entry name" value="BCTRLSENSOR"/>
</dbReference>
<dbReference type="Gene3D" id="3.30.565.10">
    <property type="entry name" value="Histidine kinase-like ATPase, C-terminal domain"/>
    <property type="match status" value="1"/>
</dbReference>
<evidence type="ECO:0000256" key="5">
    <source>
        <dbReference type="ARBA" id="ARBA00022553"/>
    </source>
</evidence>
<organism evidence="13 14">
    <name type="scientific">Acidovorax temperans</name>
    <dbReference type="NCBI Taxonomy" id="80878"/>
    <lineage>
        <taxon>Bacteria</taxon>
        <taxon>Pseudomonadati</taxon>
        <taxon>Pseudomonadota</taxon>
        <taxon>Betaproteobacteria</taxon>
        <taxon>Burkholderiales</taxon>
        <taxon>Comamonadaceae</taxon>
        <taxon>Acidovorax</taxon>
    </lineage>
</organism>
<dbReference type="InterPro" id="IPR003660">
    <property type="entry name" value="HAMP_dom"/>
</dbReference>
<evidence type="ECO:0000256" key="3">
    <source>
        <dbReference type="ARBA" id="ARBA00012438"/>
    </source>
</evidence>
<evidence type="ECO:0000313" key="13">
    <source>
        <dbReference type="EMBL" id="KJA10632.1"/>
    </source>
</evidence>
<dbReference type="PANTHER" id="PTHR44936:SF10">
    <property type="entry name" value="SENSOR PROTEIN RSTB"/>
    <property type="match status" value="1"/>
</dbReference>
<dbReference type="OrthoDB" id="9804645at2"/>
<evidence type="ECO:0000259" key="11">
    <source>
        <dbReference type="PROSITE" id="PS50109"/>
    </source>
</evidence>
<dbReference type="RefSeq" id="WP_044397983.1">
    <property type="nucleotide sequence ID" value="NZ_JXYQ01000030.1"/>
</dbReference>
<dbReference type="GO" id="GO:0005524">
    <property type="term" value="F:ATP binding"/>
    <property type="evidence" value="ECO:0007669"/>
    <property type="project" value="UniProtKB-KW"/>
</dbReference>
<dbReference type="InterPro" id="IPR050980">
    <property type="entry name" value="2C_sensor_his_kinase"/>
</dbReference>
<keyword evidence="4" id="KW-1003">Cell membrane</keyword>
<evidence type="ECO:0000256" key="7">
    <source>
        <dbReference type="ARBA" id="ARBA00022741"/>
    </source>
</evidence>
<dbReference type="Pfam" id="PF02518">
    <property type="entry name" value="HATPase_c"/>
    <property type="match status" value="1"/>
</dbReference>
<keyword evidence="6" id="KW-0808">Transferase</keyword>
<dbReference type="SUPFAM" id="SSF55874">
    <property type="entry name" value="ATPase domain of HSP90 chaperone/DNA topoisomerase II/histidine kinase"/>
    <property type="match status" value="1"/>
</dbReference>
<dbReference type="Pfam" id="PF00672">
    <property type="entry name" value="HAMP"/>
    <property type="match status" value="1"/>
</dbReference>
<dbReference type="PROSITE" id="PS50109">
    <property type="entry name" value="HIS_KIN"/>
    <property type="match status" value="1"/>
</dbReference>
<keyword evidence="10" id="KW-0812">Transmembrane</keyword>
<keyword evidence="10" id="KW-0472">Membrane</keyword>
<evidence type="ECO:0000256" key="4">
    <source>
        <dbReference type="ARBA" id="ARBA00022475"/>
    </source>
</evidence>
<dbReference type="InterPro" id="IPR003594">
    <property type="entry name" value="HATPase_dom"/>
</dbReference>
<dbReference type="InterPro" id="IPR005467">
    <property type="entry name" value="His_kinase_dom"/>
</dbReference>
<evidence type="ECO:0000259" key="12">
    <source>
        <dbReference type="PROSITE" id="PS50885"/>
    </source>
</evidence>
<evidence type="ECO:0000256" key="2">
    <source>
        <dbReference type="ARBA" id="ARBA00004651"/>
    </source>
</evidence>
<dbReference type="SMART" id="SM00387">
    <property type="entry name" value="HATPase_c"/>
    <property type="match status" value="1"/>
</dbReference>